<gene>
    <name evidence="16" type="ORF">HIM_10803</name>
</gene>
<dbReference type="CDD" id="cd01647">
    <property type="entry name" value="RT_LTR"/>
    <property type="match status" value="1"/>
</dbReference>
<dbReference type="CDD" id="cd09274">
    <property type="entry name" value="RNase_HI_RT_Ty3"/>
    <property type="match status" value="1"/>
</dbReference>
<feature type="domain" description="Reverse transcriptase" evidence="14">
    <location>
        <begin position="382"/>
        <end position="563"/>
    </location>
</feature>
<evidence type="ECO:0000256" key="12">
    <source>
        <dbReference type="SAM" id="MobiDB-lite"/>
    </source>
</evidence>
<keyword evidence="17" id="KW-1185">Reference proteome</keyword>
<dbReference type="InterPro" id="IPR016197">
    <property type="entry name" value="Chromo-like_dom_sf"/>
</dbReference>
<feature type="region of interest" description="Disordered" evidence="12">
    <location>
        <begin position="1324"/>
        <end position="1348"/>
    </location>
</feature>
<name>A0A0F8A1X1_9HYPO</name>
<feature type="region of interest" description="Disordered" evidence="12">
    <location>
        <begin position="118"/>
        <end position="140"/>
    </location>
</feature>
<dbReference type="Gene3D" id="2.40.70.10">
    <property type="entry name" value="Acid Proteases"/>
    <property type="match status" value="1"/>
</dbReference>
<dbReference type="InterPro" id="IPR000953">
    <property type="entry name" value="Chromo/chromo_shadow_dom"/>
</dbReference>
<dbReference type="GO" id="GO:0016787">
    <property type="term" value="F:hydrolase activity"/>
    <property type="evidence" value="ECO:0007669"/>
    <property type="project" value="UniProtKB-KW"/>
</dbReference>
<dbReference type="SUPFAM" id="SSF53098">
    <property type="entry name" value="Ribonuclease H-like"/>
    <property type="match status" value="1"/>
</dbReference>
<feature type="domain" description="Chromo" evidence="13">
    <location>
        <begin position="1252"/>
        <end position="1310"/>
    </location>
</feature>
<feature type="region of interest" description="Disordered" evidence="12">
    <location>
        <begin position="284"/>
        <end position="305"/>
    </location>
</feature>
<dbReference type="PROSITE" id="PS50013">
    <property type="entry name" value="CHROMO_2"/>
    <property type="match status" value="1"/>
</dbReference>
<dbReference type="GO" id="GO:0006338">
    <property type="term" value="P:chromatin remodeling"/>
    <property type="evidence" value="ECO:0007669"/>
    <property type="project" value="UniProtKB-ARBA"/>
</dbReference>
<evidence type="ECO:0000256" key="4">
    <source>
        <dbReference type="ARBA" id="ARBA00022679"/>
    </source>
</evidence>
<dbReference type="GO" id="GO:0005739">
    <property type="term" value="C:mitochondrion"/>
    <property type="evidence" value="ECO:0007669"/>
    <property type="project" value="UniProtKB-SubCell"/>
</dbReference>
<dbReference type="Pfam" id="PF17921">
    <property type="entry name" value="Integrase_H2C2"/>
    <property type="match status" value="1"/>
</dbReference>
<keyword evidence="7" id="KW-0255">Endonuclease</keyword>
<keyword evidence="4" id="KW-0808">Transferase</keyword>
<dbReference type="Gene3D" id="2.40.50.40">
    <property type="match status" value="1"/>
</dbReference>
<dbReference type="InterPro" id="IPR050951">
    <property type="entry name" value="Retrovirus_Pol_polyprotein"/>
</dbReference>
<dbReference type="SUPFAM" id="SSF56672">
    <property type="entry name" value="DNA/RNA polymerases"/>
    <property type="match status" value="1"/>
</dbReference>
<dbReference type="InterPro" id="IPR021109">
    <property type="entry name" value="Peptidase_aspartic_dom_sf"/>
</dbReference>
<dbReference type="GO" id="GO:0003723">
    <property type="term" value="F:RNA binding"/>
    <property type="evidence" value="ECO:0007669"/>
    <property type="project" value="UniProtKB-KW"/>
</dbReference>
<keyword evidence="6" id="KW-0540">Nuclease</keyword>
<accession>A0A0F8A1X1</accession>
<feature type="compositionally biased region" description="Basic and acidic residues" evidence="12">
    <location>
        <begin position="1324"/>
        <end position="1338"/>
    </location>
</feature>
<dbReference type="InterPro" id="IPR012337">
    <property type="entry name" value="RNaseH-like_sf"/>
</dbReference>
<evidence type="ECO:0000256" key="5">
    <source>
        <dbReference type="ARBA" id="ARBA00022695"/>
    </source>
</evidence>
<dbReference type="CDD" id="cd00303">
    <property type="entry name" value="retropepsin_like"/>
    <property type="match status" value="1"/>
</dbReference>
<dbReference type="Gene3D" id="3.30.70.270">
    <property type="match status" value="2"/>
</dbReference>
<dbReference type="GO" id="GO:0005634">
    <property type="term" value="C:nucleus"/>
    <property type="evidence" value="ECO:0007669"/>
    <property type="project" value="UniProtKB-ARBA"/>
</dbReference>
<dbReference type="InterPro" id="IPR043128">
    <property type="entry name" value="Rev_trsase/Diguanyl_cyclase"/>
</dbReference>
<evidence type="ECO:0000256" key="8">
    <source>
        <dbReference type="ARBA" id="ARBA00022801"/>
    </source>
</evidence>
<dbReference type="SUPFAM" id="SSF54160">
    <property type="entry name" value="Chromo domain-like"/>
    <property type="match status" value="1"/>
</dbReference>
<evidence type="ECO:0000256" key="7">
    <source>
        <dbReference type="ARBA" id="ARBA00022759"/>
    </source>
</evidence>
<feature type="domain" description="Integrase catalytic" evidence="15">
    <location>
        <begin position="942"/>
        <end position="1104"/>
    </location>
</feature>
<dbReference type="EC" id="2.7.7.49" evidence="3"/>
<evidence type="ECO:0000313" key="16">
    <source>
        <dbReference type="EMBL" id="KJZ69804.1"/>
    </source>
</evidence>
<dbReference type="InterPro" id="IPR000477">
    <property type="entry name" value="RT_dom"/>
</dbReference>
<evidence type="ECO:0000256" key="6">
    <source>
        <dbReference type="ARBA" id="ARBA00022722"/>
    </source>
</evidence>
<evidence type="ECO:0000259" key="15">
    <source>
        <dbReference type="PROSITE" id="PS50994"/>
    </source>
</evidence>
<evidence type="ECO:0000256" key="3">
    <source>
        <dbReference type="ARBA" id="ARBA00012493"/>
    </source>
</evidence>
<keyword evidence="10" id="KW-0695">RNA-directed DNA polymerase</keyword>
<dbReference type="GO" id="GO:0015074">
    <property type="term" value="P:DNA integration"/>
    <property type="evidence" value="ECO:0007669"/>
    <property type="project" value="InterPro"/>
</dbReference>
<feature type="compositionally biased region" description="Basic residues" evidence="12">
    <location>
        <begin position="1339"/>
        <end position="1348"/>
    </location>
</feature>
<feature type="region of interest" description="Disordered" evidence="12">
    <location>
        <begin position="180"/>
        <end position="255"/>
    </location>
</feature>
<evidence type="ECO:0000313" key="17">
    <source>
        <dbReference type="Proteomes" id="UP000054481"/>
    </source>
</evidence>
<dbReference type="OrthoDB" id="5136176at2759"/>
<dbReference type="Pfam" id="PF17917">
    <property type="entry name" value="RT_RNaseH"/>
    <property type="match status" value="1"/>
</dbReference>
<organism evidence="16 17">
    <name type="scientific">Hirsutella minnesotensis 3608</name>
    <dbReference type="NCBI Taxonomy" id="1043627"/>
    <lineage>
        <taxon>Eukaryota</taxon>
        <taxon>Fungi</taxon>
        <taxon>Dikarya</taxon>
        <taxon>Ascomycota</taxon>
        <taxon>Pezizomycotina</taxon>
        <taxon>Sordariomycetes</taxon>
        <taxon>Hypocreomycetidae</taxon>
        <taxon>Hypocreales</taxon>
        <taxon>Ophiocordycipitaceae</taxon>
        <taxon>Hirsutella</taxon>
    </lineage>
</organism>
<evidence type="ECO:0000256" key="9">
    <source>
        <dbReference type="ARBA" id="ARBA00022884"/>
    </source>
</evidence>
<keyword evidence="8" id="KW-0378">Hydrolase</keyword>
<evidence type="ECO:0000256" key="11">
    <source>
        <dbReference type="ARBA" id="ARBA00023128"/>
    </source>
</evidence>
<evidence type="ECO:0000256" key="2">
    <source>
        <dbReference type="ARBA" id="ARBA00011353"/>
    </source>
</evidence>
<dbReference type="Gene3D" id="3.30.420.10">
    <property type="entry name" value="Ribonuclease H-like superfamily/Ribonuclease H"/>
    <property type="match status" value="1"/>
</dbReference>
<reference evidence="16 17" key="1">
    <citation type="journal article" date="2014" name="Genome Biol. Evol.">
        <title>Comparative genomics and transcriptomics analyses reveal divergent lifestyle features of nematode endoparasitic fungus Hirsutella minnesotensis.</title>
        <authorList>
            <person name="Lai Y."/>
            <person name="Liu K."/>
            <person name="Zhang X."/>
            <person name="Zhang X."/>
            <person name="Li K."/>
            <person name="Wang N."/>
            <person name="Shu C."/>
            <person name="Wu Y."/>
            <person name="Wang C."/>
            <person name="Bushley K.E."/>
            <person name="Xiang M."/>
            <person name="Liu X."/>
        </authorList>
    </citation>
    <scope>NUCLEOTIDE SEQUENCE [LARGE SCALE GENOMIC DNA]</scope>
    <source>
        <strain evidence="16 17">3608</strain>
    </source>
</reference>
<dbReference type="GO" id="GO:0003964">
    <property type="term" value="F:RNA-directed DNA polymerase activity"/>
    <property type="evidence" value="ECO:0007669"/>
    <property type="project" value="UniProtKB-KW"/>
</dbReference>
<dbReference type="GO" id="GO:0004519">
    <property type="term" value="F:endonuclease activity"/>
    <property type="evidence" value="ECO:0007669"/>
    <property type="project" value="UniProtKB-KW"/>
</dbReference>
<keyword evidence="9" id="KW-0694">RNA-binding</keyword>
<feature type="compositionally biased region" description="Low complexity" evidence="12">
    <location>
        <begin position="246"/>
        <end position="255"/>
    </location>
</feature>
<dbReference type="PROSITE" id="PS50994">
    <property type="entry name" value="INTEGRASE"/>
    <property type="match status" value="1"/>
</dbReference>
<dbReference type="InterPro" id="IPR041588">
    <property type="entry name" value="Integrase_H2C2"/>
</dbReference>
<dbReference type="InterPro" id="IPR043502">
    <property type="entry name" value="DNA/RNA_pol_sf"/>
</dbReference>
<dbReference type="PROSITE" id="PS50878">
    <property type="entry name" value="RT_POL"/>
    <property type="match status" value="1"/>
</dbReference>
<keyword evidence="5" id="KW-0548">Nucleotidyltransferase</keyword>
<sequence length="1348" mass="152390">MSILIRALADTGASMYLAINHRLARRAVSQLGAQRKRLDQPIHLQDYAGVKHKHPIKEVLFMDFEIDGRLLKNLPFLVVRMDYDIIIGRKWFEQHRVAVAPGLRKLLWSSGREGATRLSGRRRDSLGKPSWRNPTIPTMRVDADNPQQIRAVSGTKPIQGRGKTDDQEDVIRDCGRLATDQRPAGQESNAGGPPTCSAQAQAPRIHELASPGAKGTQVDQSQLPQDGPPHDHDSAGRRGGCQLSKPATGPGTTGLLTARLKGIQSASRLGELARRSVTVAHVNPQTPEMPKVPPKDTRPVIPLPRGEDDETVRLIKEKLPTPLGHLAGFFSKKESNQLPPLRGPWRDMKIYLTKPLPERSRGVYRNPHHLDELLRKTIQDYLDKGFIESCWPGFASPAFFVPKGDMGMDWRFVIDYRDLNDASAKMKYPMPLLEDTLVKLASAKFFTKIDIRQAFHRLRMALESMDLTAFRCRLGTFRWKVMPFGLTNGPAIFQCFINDCLRDILDIYCCSYADDILIYSESAEENVRQTEEVIRRLAAAGLQGDIKKSSFCVTEVDYLGLVIKAGEGIALDPKKKQAILEWRLSDLKSTKAIRSFLGLVNFVRRFSKEVSELAHPLNELLKKGAIFKIGKQEEAAFEALKEALVRAPGMGFWKIGAPTRVETDASKHSVGATALQQQNDNSWKPVAYFSKTLSSTETVWPIQDREFLAIIRALEEWRPELVGGPFEVVTDHEALKYFATKRVLSSRQARWAQILSEFDYKMTYRPGKENIIADALSRKSENFETVRARDLDSRTMELVPNDRVPAEVLEETHVEAAPLDIAAHSEDRGPAVSGEAPAGVFLVELIVRENEKQIPKEDRQKGDRIWVPEYSSEGLALRTALIREVHEPKSRGHPGKNKMKAMLRPFYYWPRMDEDLARYARNCQACRRNKVWKDKSPGLLHSLPVPEEPWHTVLVDGKDMPNDRNGFDYVWTFICKLSKLILTIPGKKTDTAERLAKRYYRRVFGHLSLPKIWLSDNGPQFISKFMAKVNEMTGTEHKFGSAYHAQTQGGVEITNQYLDQRLTFYVSYFQDDWSEHLAALDFAHNSTPHDSTGMTPIEASQGRAPHAAFVHIATDKQVGDWTDAQNAAKDFVNRAKKVCSLAKKNVEAAQRRQERSANLKRRVPDFDVGDWVFVSKRGWSTDRPTTRLDSKNAGPFRIVAKRGHSFELDLPKGMRVAKVLHADRLRRAARDPLPGQRVEAPPAEMINGEPEYEVAKILSSRISRGKLQYRAEWAGQDPDELYYDAEGFKNGAAALRRFHDEYPEAPGPPVRLAEWLLAAAEDRWAESHDDDNKAVGRGHERRRLRRHS</sequence>
<evidence type="ECO:0000259" key="13">
    <source>
        <dbReference type="PROSITE" id="PS50013"/>
    </source>
</evidence>
<dbReference type="PANTHER" id="PTHR37984:SF5">
    <property type="entry name" value="PROTEIN NYNRIN-LIKE"/>
    <property type="match status" value="1"/>
</dbReference>
<dbReference type="Gene3D" id="1.10.340.70">
    <property type="match status" value="1"/>
</dbReference>
<dbReference type="Gene3D" id="3.10.10.10">
    <property type="entry name" value="HIV Type 1 Reverse Transcriptase, subunit A, domain 1"/>
    <property type="match status" value="1"/>
</dbReference>
<dbReference type="PANTHER" id="PTHR37984">
    <property type="entry name" value="PROTEIN CBG26694"/>
    <property type="match status" value="1"/>
</dbReference>
<dbReference type="Pfam" id="PF00078">
    <property type="entry name" value="RVT_1"/>
    <property type="match status" value="1"/>
</dbReference>
<dbReference type="EMBL" id="KQ030677">
    <property type="protein sequence ID" value="KJZ69804.1"/>
    <property type="molecule type" value="Genomic_DNA"/>
</dbReference>
<proteinExistence type="predicted"/>
<evidence type="ECO:0000256" key="10">
    <source>
        <dbReference type="ARBA" id="ARBA00022918"/>
    </source>
</evidence>
<keyword evidence="11" id="KW-0496">Mitochondrion</keyword>
<comment type="subcellular location">
    <subcellularLocation>
        <location evidence="1">Mitochondrion</location>
    </subcellularLocation>
</comment>
<dbReference type="Proteomes" id="UP000054481">
    <property type="component" value="Unassembled WGS sequence"/>
</dbReference>
<protein>
    <recommendedName>
        <fullName evidence="3">RNA-directed DNA polymerase</fullName>
        <ecNumber evidence="3">2.7.7.49</ecNumber>
    </recommendedName>
</protein>
<dbReference type="InterPro" id="IPR036397">
    <property type="entry name" value="RNaseH_sf"/>
</dbReference>
<dbReference type="InterPro" id="IPR041373">
    <property type="entry name" value="RT_RNaseH"/>
</dbReference>
<evidence type="ECO:0000259" key="14">
    <source>
        <dbReference type="PROSITE" id="PS50878"/>
    </source>
</evidence>
<comment type="subunit">
    <text evidence="2">Component of the NuA4 histone acetyltransferase complex.</text>
</comment>
<dbReference type="InterPro" id="IPR001584">
    <property type="entry name" value="Integrase_cat-core"/>
</dbReference>
<evidence type="ECO:0000256" key="1">
    <source>
        <dbReference type="ARBA" id="ARBA00004173"/>
    </source>
</evidence>